<keyword evidence="2" id="KW-0547">Nucleotide-binding</keyword>
<evidence type="ECO:0000313" key="6">
    <source>
        <dbReference type="Proteomes" id="UP000320806"/>
    </source>
</evidence>
<dbReference type="PANTHER" id="PTHR24220">
    <property type="entry name" value="IMPORT ATP-BINDING PROTEIN"/>
    <property type="match status" value="1"/>
</dbReference>
<dbReference type="PROSITE" id="PS50893">
    <property type="entry name" value="ABC_TRANSPORTER_2"/>
    <property type="match status" value="1"/>
</dbReference>
<dbReference type="OrthoDB" id="9802264at2"/>
<keyword evidence="6" id="KW-1185">Reference proteome</keyword>
<gene>
    <name evidence="5" type="ORF">FB459_0090</name>
</gene>
<evidence type="ECO:0000313" key="5">
    <source>
        <dbReference type="EMBL" id="TQJ12728.1"/>
    </source>
</evidence>
<dbReference type="Proteomes" id="UP000320806">
    <property type="component" value="Unassembled WGS sequence"/>
</dbReference>
<name>A0A542EBL2_9MICO</name>
<dbReference type="InterPro" id="IPR027417">
    <property type="entry name" value="P-loop_NTPase"/>
</dbReference>
<dbReference type="InterPro" id="IPR003593">
    <property type="entry name" value="AAA+_ATPase"/>
</dbReference>
<comment type="caution">
    <text evidence="5">The sequence shown here is derived from an EMBL/GenBank/DDBJ whole genome shotgun (WGS) entry which is preliminary data.</text>
</comment>
<dbReference type="EMBL" id="VFMO01000001">
    <property type="protein sequence ID" value="TQJ12728.1"/>
    <property type="molecule type" value="Genomic_DNA"/>
</dbReference>
<dbReference type="AlphaFoldDB" id="A0A542EBL2"/>
<dbReference type="InterPro" id="IPR017871">
    <property type="entry name" value="ABC_transporter-like_CS"/>
</dbReference>
<evidence type="ECO:0000259" key="4">
    <source>
        <dbReference type="PROSITE" id="PS50893"/>
    </source>
</evidence>
<dbReference type="PANTHER" id="PTHR24220:SF685">
    <property type="entry name" value="ABC TRANSPORTER RELATED"/>
    <property type="match status" value="1"/>
</dbReference>
<keyword evidence="3 5" id="KW-0067">ATP-binding</keyword>
<dbReference type="InterPro" id="IPR015854">
    <property type="entry name" value="ABC_transpr_LolD-like"/>
</dbReference>
<sequence length="228" mass="24461">MTYALELERVSVEFPDGDGVVKALDDVSMTIDRGAFVAVTGPSGSGKSTLLAVAGLLLRPTSGRVMLAGQDVTGSSRSRSTDLRRERIGFVFQQPHLIGSLTAMEQLEMVARLSGDLSAQMRERAMHLLESVGLEAVANRRPAAMSGGQRQRAGIARALMNDPQLLLVDEPTSALDHERGVEVIDLLRGITKDQGTGTIVVTHDLATLGEQDEVVRLADGRMQEPVFA</sequence>
<dbReference type="PROSITE" id="PS00211">
    <property type="entry name" value="ABC_TRANSPORTER_1"/>
    <property type="match status" value="1"/>
</dbReference>
<organism evidence="5 6">
    <name type="scientific">Yimella lutea</name>
    <dbReference type="NCBI Taxonomy" id="587872"/>
    <lineage>
        <taxon>Bacteria</taxon>
        <taxon>Bacillati</taxon>
        <taxon>Actinomycetota</taxon>
        <taxon>Actinomycetes</taxon>
        <taxon>Micrococcales</taxon>
        <taxon>Dermacoccaceae</taxon>
        <taxon>Yimella</taxon>
    </lineage>
</organism>
<dbReference type="Pfam" id="PF00005">
    <property type="entry name" value="ABC_tran"/>
    <property type="match status" value="1"/>
</dbReference>
<protein>
    <submittedName>
        <fullName evidence="5">Putative ABC transport system ATP-binding protein</fullName>
    </submittedName>
</protein>
<reference evidence="5 6" key="1">
    <citation type="submission" date="2019-06" db="EMBL/GenBank/DDBJ databases">
        <title>Sequencing the genomes of 1000 actinobacteria strains.</title>
        <authorList>
            <person name="Klenk H.-P."/>
        </authorList>
    </citation>
    <scope>NUCLEOTIDE SEQUENCE [LARGE SCALE GENOMIC DNA]</scope>
    <source>
        <strain evidence="5 6">DSM 19828</strain>
    </source>
</reference>
<accession>A0A542EBL2</accession>
<dbReference type="RefSeq" id="WP_141927061.1">
    <property type="nucleotide sequence ID" value="NZ_BAABCI010000004.1"/>
</dbReference>
<dbReference type="CDD" id="cd03255">
    <property type="entry name" value="ABC_MJ0796_LolCDE_FtsE"/>
    <property type="match status" value="1"/>
</dbReference>
<evidence type="ECO:0000256" key="1">
    <source>
        <dbReference type="ARBA" id="ARBA00022448"/>
    </source>
</evidence>
<dbReference type="GO" id="GO:0005886">
    <property type="term" value="C:plasma membrane"/>
    <property type="evidence" value="ECO:0007669"/>
    <property type="project" value="TreeGrafter"/>
</dbReference>
<dbReference type="Gene3D" id="3.40.50.300">
    <property type="entry name" value="P-loop containing nucleotide triphosphate hydrolases"/>
    <property type="match status" value="1"/>
</dbReference>
<dbReference type="InterPro" id="IPR003439">
    <property type="entry name" value="ABC_transporter-like_ATP-bd"/>
</dbReference>
<keyword evidence="1" id="KW-0813">Transport</keyword>
<dbReference type="SUPFAM" id="SSF52540">
    <property type="entry name" value="P-loop containing nucleoside triphosphate hydrolases"/>
    <property type="match status" value="1"/>
</dbReference>
<dbReference type="GO" id="GO:0016887">
    <property type="term" value="F:ATP hydrolysis activity"/>
    <property type="evidence" value="ECO:0007669"/>
    <property type="project" value="InterPro"/>
</dbReference>
<evidence type="ECO:0000256" key="2">
    <source>
        <dbReference type="ARBA" id="ARBA00022741"/>
    </source>
</evidence>
<dbReference type="SMART" id="SM00382">
    <property type="entry name" value="AAA"/>
    <property type="match status" value="1"/>
</dbReference>
<dbReference type="InterPro" id="IPR017911">
    <property type="entry name" value="MacB-like_ATP-bd"/>
</dbReference>
<evidence type="ECO:0000256" key="3">
    <source>
        <dbReference type="ARBA" id="ARBA00022840"/>
    </source>
</evidence>
<feature type="domain" description="ABC transporter" evidence="4">
    <location>
        <begin position="5"/>
        <end position="228"/>
    </location>
</feature>
<proteinExistence type="predicted"/>
<dbReference type="GO" id="GO:0005524">
    <property type="term" value="F:ATP binding"/>
    <property type="evidence" value="ECO:0007669"/>
    <property type="project" value="UniProtKB-KW"/>
</dbReference>
<dbReference type="GO" id="GO:0022857">
    <property type="term" value="F:transmembrane transporter activity"/>
    <property type="evidence" value="ECO:0007669"/>
    <property type="project" value="TreeGrafter"/>
</dbReference>